<dbReference type="Pfam" id="PF00534">
    <property type="entry name" value="Glycos_transf_1"/>
    <property type="match status" value="1"/>
</dbReference>
<reference evidence="3 4" key="1">
    <citation type="submission" date="2014-06" db="EMBL/GenBank/DDBJ databases">
        <title>Whole Genome Sequences of Three Symbiotic Endozoicomonas Bacteria.</title>
        <authorList>
            <person name="Neave M.J."/>
            <person name="Apprill A."/>
            <person name="Voolstra C.R."/>
        </authorList>
    </citation>
    <scope>NUCLEOTIDE SEQUENCE [LARGE SCALE GENOMIC DNA]</scope>
    <source>
        <strain evidence="3 4">DSM 22380</strain>
    </source>
</reference>
<dbReference type="eggNOG" id="COG0438">
    <property type="taxonomic scope" value="Bacteria"/>
</dbReference>
<dbReference type="EMBL" id="JOJP01000001">
    <property type="protein sequence ID" value="KEI71144.1"/>
    <property type="molecule type" value="Genomic_DNA"/>
</dbReference>
<dbReference type="STRING" id="305900.GV64_10665"/>
<accession>A0A081KAG8</accession>
<dbReference type="PANTHER" id="PTHR12526">
    <property type="entry name" value="GLYCOSYLTRANSFERASE"/>
    <property type="match status" value="1"/>
</dbReference>
<evidence type="ECO:0000259" key="2">
    <source>
        <dbReference type="Pfam" id="PF13477"/>
    </source>
</evidence>
<keyword evidence="3" id="KW-0808">Transferase</keyword>
<dbReference type="Gene3D" id="3.40.50.2000">
    <property type="entry name" value="Glycogen Phosphorylase B"/>
    <property type="match status" value="2"/>
</dbReference>
<organism evidence="3 4">
    <name type="scientific">Endozoicomonas elysicola</name>
    <dbReference type="NCBI Taxonomy" id="305900"/>
    <lineage>
        <taxon>Bacteria</taxon>
        <taxon>Pseudomonadati</taxon>
        <taxon>Pseudomonadota</taxon>
        <taxon>Gammaproteobacteria</taxon>
        <taxon>Oceanospirillales</taxon>
        <taxon>Endozoicomonadaceae</taxon>
        <taxon>Endozoicomonas</taxon>
    </lineage>
</organism>
<dbReference type="AlphaFoldDB" id="A0A081KAG8"/>
<evidence type="ECO:0000313" key="4">
    <source>
        <dbReference type="Proteomes" id="UP000027997"/>
    </source>
</evidence>
<gene>
    <name evidence="3" type="ORF">GV64_10665</name>
</gene>
<name>A0A081KAG8_9GAMM</name>
<proteinExistence type="predicted"/>
<evidence type="ECO:0000259" key="1">
    <source>
        <dbReference type="Pfam" id="PF00534"/>
    </source>
</evidence>
<dbReference type="SUPFAM" id="SSF53756">
    <property type="entry name" value="UDP-Glycosyltransferase/glycogen phosphorylase"/>
    <property type="match status" value="1"/>
</dbReference>
<dbReference type="GO" id="GO:0016757">
    <property type="term" value="F:glycosyltransferase activity"/>
    <property type="evidence" value="ECO:0007669"/>
    <property type="project" value="InterPro"/>
</dbReference>
<dbReference type="Proteomes" id="UP000027997">
    <property type="component" value="Unassembled WGS sequence"/>
</dbReference>
<dbReference type="PANTHER" id="PTHR12526:SF638">
    <property type="entry name" value="SPORE COAT PROTEIN SA"/>
    <property type="match status" value="1"/>
</dbReference>
<dbReference type="RefSeq" id="WP_026258274.1">
    <property type="nucleotide sequence ID" value="NZ_JOJP01000001.1"/>
</dbReference>
<sequence>MKSDKILLYVINVDWYFRLHWLDRAKHFRSSGFKVHILTNFTDSDFKIKLINEGFFCHHFPLKRKSLNLLNEIHSILSIHQTIKKISPSIVHAITIKPNIYVGLIRKITSKFPVIYNITGLGIIFSSKTAIFRLFRKLSILLYRLISTKNSYFIFENSDDLRIFIAEKIINNNGFLIKGAGVDIEKFYPSVPMGRSIVLFAARLLKDKGLNDLIEAREILAADGISFIIRVAGILDGDVHFAISEHQIQYWHNNGKIEWLGQVHDMPSLIESCDIVCLPTTYGEGVPRILIEAAASQRPIVATDIAGCREIVDHGVNGLLCAPSNPQALAKSLRTLLANNLIMKAYGINGRRKVINEFAQEHVFESTQKIYDALLSTHCFF</sequence>
<feature type="domain" description="Glycosyl transferase family 1" evidence="1">
    <location>
        <begin position="191"/>
        <end position="352"/>
    </location>
</feature>
<dbReference type="GO" id="GO:1901135">
    <property type="term" value="P:carbohydrate derivative metabolic process"/>
    <property type="evidence" value="ECO:0007669"/>
    <property type="project" value="UniProtKB-ARBA"/>
</dbReference>
<evidence type="ECO:0000313" key="3">
    <source>
        <dbReference type="EMBL" id="KEI71144.1"/>
    </source>
</evidence>
<dbReference type="InterPro" id="IPR001296">
    <property type="entry name" value="Glyco_trans_1"/>
</dbReference>
<protein>
    <submittedName>
        <fullName evidence="3">Glycosyl transferase</fullName>
    </submittedName>
</protein>
<feature type="domain" description="Glycosyltransferase subfamily 4-like N-terminal" evidence="2">
    <location>
        <begin position="7"/>
        <end position="155"/>
    </location>
</feature>
<dbReference type="InterPro" id="IPR028098">
    <property type="entry name" value="Glyco_trans_4-like_N"/>
</dbReference>
<dbReference type="CDD" id="cd03808">
    <property type="entry name" value="GT4_CapM-like"/>
    <property type="match status" value="1"/>
</dbReference>
<comment type="caution">
    <text evidence="3">The sequence shown here is derived from an EMBL/GenBank/DDBJ whole genome shotgun (WGS) entry which is preliminary data.</text>
</comment>
<keyword evidence="4" id="KW-1185">Reference proteome</keyword>
<dbReference type="Pfam" id="PF13477">
    <property type="entry name" value="Glyco_trans_4_2"/>
    <property type="match status" value="1"/>
</dbReference>